<dbReference type="SUPFAM" id="SSF53850">
    <property type="entry name" value="Periplasmic binding protein-like II"/>
    <property type="match status" value="1"/>
</dbReference>
<dbReference type="InterPro" id="IPR005950">
    <property type="entry name" value="ModA"/>
</dbReference>
<dbReference type="RefSeq" id="WP_214091586.1">
    <property type="nucleotide sequence ID" value="NZ_JAHCLR010000004.1"/>
</dbReference>
<dbReference type="EMBL" id="JAHCLR010000004">
    <property type="protein sequence ID" value="MBS9532702.1"/>
    <property type="molecule type" value="Genomic_DNA"/>
</dbReference>
<sequence>MWRARILTVVLSGLLAASLPGCAGPHRQPASITVFAAASLRSTFTEIAERFQAAHPGATVEFNFGGSSDLATQLIEGADADVFASANTAQMDKVVQARGLISREVPFATNTLVIVTAPGNPHRVASFADLARPGLAVVVCQRPVPCGAATGKVEAATGVDVHAVSEEPDVTDVLNKVTTGQADAGVVYRTDAIGAGGKVETVEFPEAAQAVNTYPIGRPKDSAHADLAGEFVDLVTGEQGRQILTAAGFGKP</sequence>
<evidence type="ECO:0000313" key="5">
    <source>
        <dbReference type="EMBL" id="MBS9532702.1"/>
    </source>
</evidence>
<comment type="caution">
    <text evidence="5">The sequence shown here is derived from an EMBL/GenBank/DDBJ whole genome shotgun (WGS) entry which is preliminary data.</text>
</comment>
<evidence type="ECO:0000313" key="6">
    <source>
        <dbReference type="Proteomes" id="UP001519535"/>
    </source>
</evidence>
<keyword evidence="6" id="KW-1185">Reference proteome</keyword>
<dbReference type="Gene3D" id="3.40.190.10">
    <property type="entry name" value="Periplasmic binding protein-like II"/>
    <property type="match status" value="2"/>
</dbReference>
<protein>
    <submittedName>
        <fullName evidence="5">Molybdate ABC transporter substrate-binding protein</fullName>
    </submittedName>
</protein>
<accession>A0ABS5REJ4</accession>
<name>A0ABS5REJ4_9MYCO</name>
<keyword evidence="3 4" id="KW-0732">Signal</keyword>
<keyword evidence="2" id="KW-0479">Metal-binding</keyword>
<feature type="signal peptide" evidence="4">
    <location>
        <begin position="1"/>
        <end position="23"/>
    </location>
</feature>
<evidence type="ECO:0000256" key="2">
    <source>
        <dbReference type="ARBA" id="ARBA00022723"/>
    </source>
</evidence>
<dbReference type="Pfam" id="PF13531">
    <property type="entry name" value="SBP_bac_11"/>
    <property type="match status" value="1"/>
</dbReference>
<evidence type="ECO:0000256" key="3">
    <source>
        <dbReference type="ARBA" id="ARBA00022729"/>
    </source>
</evidence>
<organism evidence="5 6">
    <name type="scientific">Mycolicibacter acidiphilus</name>
    <dbReference type="NCBI Taxonomy" id="2835306"/>
    <lineage>
        <taxon>Bacteria</taxon>
        <taxon>Bacillati</taxon>
        <taxon>Actinomycetota</taxon>
        <taxon>Actinomycetes</taxon>
        <taxon>Mycobacteriales</taxon>
        <taxon>Mycobacteriaceae</taxon>
        <taxon>Mycolicibacter</taxon>
    </lineage>
</organism>
<dbReference type="PANTHER" id="PTHR30632:SF0">
    <property type="entry name" value="SULFATE-BINDING PROTEIN"/>
    <property type="match status" value="1"/>
</dbReference>
<evidence type="ECO:0000256" key="4">
    <source>
        <dbReference type="SAM" id="SignalP"/>
    </source>
</evidence>
<dbReference type="NCBIfam" id="TIGR01256">
    <property type="entry name" value="modA"/>
    <property type="match status" value="1"/>
</dbReference>
<dbReference type="Proteomes" id="UP001519535">
    <property type="component" value="Unassembled WGS sequence"/>
</dbReference>
<reference evidence="5 6" key="1">
    <citation type="submission" date="2021-05" db="EMBL/GenBank/DDBJ databases">
        <title>Mycobacterium acidophilum sp. nov., an extremely acid-tolerant member of the genus Mycobacterium.</title>
        <authorList>
            <person name="Xia J."/>
        </authorList>
    </citation>
    <scope>NUCLEOTIDE SEQUENCE [LARGE SCALE GENOMIC DNA]</scope>
    <source>
        <strain evidence="5 6">M1</strain>
    </source>
</reference>
<dbReference type="InterPro" id="IPR050682">
    <property type="entry name" value="ModA/WtpA"/>
</dbReference>
<dbReference type="CDD" id="cd13538">
    <property type="entry name" value="PBP2_ModA_like_1"/>
    <property type="match status" value="1"/>
</dbReference>
<comment type="similarity">
    <text evidence="1">Belongs to the bacterial solute-binding protein ModA family.</text>
</comment>
<proteinExistence type="inferred from homology"/>
<dbReference type="PIRSF" id="PIRSF004846">
    <property type="entry name" value="ModA"/>
    <property type="match status" value="1"/>
</dbReference>
<gene>
    <name evidence="5" type="primary">modA</name>
    <name evidence="5" type="ORF">KIH27_03770</name>
</gene>
<dbReference type="PANTHER" id="PTHR30632">
    <property type="entry name" value="MOLYBDATE-BINDING PERIPLASMIC PROTEIN"/>
    <property type="match status" value="1"/>
</dbReference>
<feature type="chain" id="PRO_5046386895" evidence="4">
    <location>
        <begin position="24"/>
        <end position="252"/>
    </location>
</feature>
<evidence type="ECO:0000256" key="1">
    <source>
        <dbReference type="ARBA" id="ARBA00009175"/>
    </source>
</evidence>